<dbReference type="Proteomes" id="UP000829560">
    <property type="component" value="Chromosome"/>
</dbReference>
<dbReference type="EMBL" id="CP093310">
    <property type="protein sequence ID" value="UNK05826.2"/>
    <property type="molecule type" value="Genomic_DNA"/>
</dbReference>
<name>A0AAT9PEH5_9GAMM</name>
<sequence length="115" mass="13254">MRQIFEYITAHWAVFLTLCGTISSIIYLILDARYARKIEIKKGLDYLQLKFDEVENRVDKVEQDLQHLPSAKDVVALQVAIKEMRGETYALRSSIKGLSRLVDLLVEKEVNKGDK</sequence>
<proteinExistence type="predicted"/>
<keyword evidence="1" id="KW-0472">Membrane</keyword>
<evidence type="ECO:0000256" key="1">
    <source>
        <dbReference type="SAM" id="Phobius"/>
    </source>
</evidence>
<keyword evidence="1" id="KW-0812">Transmembrane</keyword>
<protein>
    <submittedName>
        <fullName evidence="2">DUF2730 family protein</fullName>
    </submittedName>
</protein>
<dbReference type="KEGG" id="prae:MN210_03305"/>
<gene>
    <name evidence="2" type="ORF">MN210_03305</name>
</gene>
<keyword evidence="3" id="KW-1185">Reference proteome</keyword>
<evidence type="ECO:0000313" key="2">
    <source>
        <dbReference type="EMBL" id="UNK05826.2"/>
    </source>
</evidence>
<dbReference type="AlphaFoldDB" id="A0AAT9PEH5"/>
<evidence type="ECO:0000313" key="3">
    <source>
        <dbReference type="Proteomes" id="UP000829560"/>
    </source>
</evidence>
<reference evidence="2" key="1">
    <citation type="submission" date="2024-03" db="EMBL/GenBank/DDBJ databases">
        <title>Psychrobacter raelis sp. nov. isolated from a dog with peritonitis.</title>
        <authorList>
            <person name="Schiavone A."/>
            <person name="Manzulli V."/>
            <person name="Camarda A."/>
            <person name="Cafiero M.A."/>
            <person name="Vasco I."/>
            <person name="Marino L."/>
            <person name="Pennuzzi G."/>
            <person name="Serrecchia L."/>
            <person name="Galante D."/>
            <person name="Pugliese N."/>
        </authorList>
    </citation>
    <scope>NUCLEOTIDE SEQUENCE</scope>
    <source>
        <strain evidence="2">PraFG1</strain>
    </source>
</reference>
<feature type="transmembrane region" description="Helical" evidence="1">
    <location>
        <begin position="12"/>
        <end position="30"/>
    </location>
</feature>
<dbReference type="RefSeq" id="WP_338412503.1">
    <property type="nucleotide sequence ID" value="NZ_CP093310.2"/>
</dbReference>
<keyword evidence="1" id="KW-1133">Transmembrane helix</keyword>
<dbReference type="InterPro" id="IPR020269">
    <property type="entry name" value="Phage_Mu_Releasin"/>
</dbReference>
<dbReference type="Pfam" id="PF10805">
    <property type="entry name" value="DUF2730"/>
    <property type="match status" value="1"/>
</dbReference>
<accession>A0AAT9PEH5</accession>
<organism evidence="2 3">
    <name type="scientific">Psychrobacter raelei</name>
    <dbReference type="NCBI Taxonomy" id="2565531"/>
    <lineage>
        <taxon>Bacteria</taxon>
        <taxon>Pseudomonadati</taxon>
        <taxon>Pseudomonadota</taxon>
        <taxon>Gammaproteobacteria</taxon>
        <taxon>Moraxellales</taxon>
        <taxon>Moraxellaceae</taxon>
        <taxon>Psychrobacter</taxon>
    </lineage>
</organism>